<sequence length="116" mass="13012">MNDITHNLSLFAGIVEANLEYTLRLLTVLEEPAAKYKDENCLGKLKKLKTEIENGMVGNPSEEIIRITTFIAIMESIYNSTNEIKINIKELVGYPPVDLELLEITVNMSGIVKKSN</sequence>
<evidence type="ECO:0000313" key="2">
    <source>
        <dbReference type="Proteomes" id="UP000316562"/>
    </source>
</evidence>
<proteinExistence type="predicted"/>
<protein>
    <submittedName>
        <fullName evidence="1">Uncharacterized protein</fullName>
    </submittedName>
</protein>
<accession>A0A519BHH5</accession>
<dbReference type="Proteomes" id="UP000316562">
    <property type="component" value="Unassembled WGS sequence"/>
</dbReference>
<reference evidence="1 2" key="1">
    <citation type="journal article" date="2019" name="ISME J.">
        <title>Insights into ecological role of a new deltaproteobacterial order Candidatus Acidulodesulfobacterales by metagenomics and metatranscriptomics.</title>
        <authorList>
            <person name="Tan S."/>
            <person name="Liu J."/>
            <person name="Fang Y."/>
            <person name="Hedlund B.P."/>
            <person name="Lian Z.H."/>
            <person name="Huang L.Y."/>
            <person name="Li J.T."/>
            <person name="Huang L.N."/>
            <person name="Li W.J."/>
            <person name="Jiang H.C."/>
            <person name="Dong H.L."/>
            <person name="Shu W.S."/>
        </authorList>
    </citation>
    <scope>NUCLEOTIDE SEQUENCE [LARGE SCALE GENOMIC DNA]</scope>
    <source>
        <strain evidence="1">AP2</strain>
    </source>
</reference>
<dbReference type="EMBL" id="SGBC01000001">
    <property type="protein sequence ID" value="RZD16702.1"/>
    <property type="molecule type" value="Genomic_DNA"/>
</dbReference>
<name>A0A519BHH5_ACIG2</name>
<evidence type="ECO:0000313" key="1">
    <source>
        <dbReference type="EMBL" id="RZD16702.1"/>
    </source>
</evidence>
<dbReference type="AlphaFoldDB" id="A0A519BHH5"/>
<organism evidence="1 2">
    <name type="scientific">Acididesulfobacter guangdongensis</name>
    <dbReference type="NCBI Taxonomy" id="2597225"/>
    <lineage>
        <taxon>Bacteria</taxon>
        <taxon>Deltaproteobacteria</taxon>
        <taxon>Candidatus Acidulodesulfobacterales</taxon>
        <taxon>Candidatus Acididesulfobacter</taxon>
    </lineage>
</organism>
<comment type="caution">
    <text evidence="1">The sequence shown here is derived from an EMBL/GenBank/DDBJ whole genome shotgun (WGS) entry which is preliminary data.</text>
</comment>
<gene>
    <name evidence="1" type="ORF">EVJ46_00220</name>
</gene>